<reference evidence="3 4" key="1">
    <citation type="journal article" date="2014" name="Genome Announc.">
        <title>Draft Genome Sequences of Three Alkaliphilic Bacillus Strains, Bacillus wakoensis JCM 9140T, Bacillus akibai JCM 9157T, and Bacillus hemicellulosilyticus JCM 9152T.</title>
        <authorList>
            <person name="Yuki M."/>
            <person name="Oshima K."/>
            <person name="Suda W."/>
            <person name="Oshida Y."/>
            <person name="Kitamura K."/>
            <person name="Iida T."/>
            <person name="Hattori M."/>
            <person name="Ohkuma M."/>
        </authorList>
    </citation>
    <scope>NUCLEOTIDE SEQUENCE [LARGE SCALE GENOMIC DNA]</scope>
    <source>
        <strain evidence="3 4">JCM 9157</strain>
    </source>
</reference>
<dbReference type="GO" id="GO:0005829">
    <property type="term" value="C:cytosol"/>
    <property type="evidence" value="ECO:0007669"/>
    <property type="project" value="TreeGrafter"/>
</dbReference>
<sequence length="122" mass="14001">MLNTLEREGYQTAIISSNSKEVIKQVLRRHRIRTISQILSSSAIFGKDQLIRKFLKEHRLKPSEVVYVGDEQRDIVACKSAGIKVIWVSWGYDAKELIQSQNPDFLVDSPGEILDIVFEQLK</sequence>
<dbReference type="InterPro" id="IPR050155">
    <property type="entry name" value="HAD-like_hydrolase_sf"/>
</dbReference>
<protein>
    <submittedName>
        <fullName evidence="3">Hydrolase</fullName>
    </submittedName>
</protein>
<organism evidence="3 4">
    <name type="scientific">Halalkalibacter akibai (strain ATCC 43226 / DSM 21942 / CIP 109018 / JCM 9157 / 1139)</name>
    <name type="common">Bacillus akibai</name>
    <dbReference type="NCBI Taxonomy" id="1236973"/>
    <lineage>
        <taxon>Bacteria</taxon>
        <taxon>Bacillati</taxon>
        <taxon>Bacillota</taxon>
        <taxon>Bacilli</taxon>
        <taxon>Bacillales</taxon>
        <taxon>Bacillaceae</taxon>
        <taxon>Halalkalibacter</taxon>
    </lineage>
</organism>
<dbReference type="NCBIfam" id="TIGR01549">
    <property type="entry name" value="HAD-SF-IA-v1"/>
    <property type="match status" value="1"/>
</dbReference>
<keyword evidence="2" id="KW-0460">Magnesium</keyword>
<dbReference type="GO" id="GO:0008967">
    <property type="term" value="F:phosphoglycolate phosphatase activity"/>
    <property type="evidence" value="ECO:0007669"/>
    <property type="project" value="TreeGrafter"/>
</dbReference>
<dbReference type="SUPFAM" id="SSF56784">
    <property type="entry name" value="HAD-like"/>
    <property type="match status" value="1"/>
</dbReference>
<comment type="caution">
    <text evidence="3">The sequence shown here is derived from an EMBL/GenBank/DDBJ whole genome shotgun (WGS) entry which is preliminary data.</text>
</comment>
<dbReference type="Proteomes" id="UP000018896">
    <property type="component" value="Unassembled WGS sequence"/>
</dbReference>
<proteinExistence type="predicted"/>
<gene>
    <name evidence="3" type="ORF">JCM9157_1037</name>
</gene>
<dbReference type="GO" id="GO:0006281">
    <property type="term" value="P:DNA repair"/>
    <property type="evidence" value="ECO:0007669"/>
    <property type="project" value="TreeGrafter"/>
</dbReference>
<dbReference type="InterPro" id="IPR041492">
    <property type="entry name" value="HAD_2"/>
</dbReference>
<evidence type="ECO:0000313" key="3">
    <source>
        <dbReference type="EMBL" id="GAE34007.1"/>
    </source>
</evidence>
<dbReference type="InterPro" id="IPR036412">
    <property type="entry name" value="HAD-like_sf"/>
</dbReference>
<dbReference type="Gene3D" id="3.40.50.1000">
    <property type="entry name" value="HAD superfamily/HAD-like"/>
    <property type="match status" value="1"/>
</dbReference>
<keyword evidence="1 3" id="KW-0378">Hydrolase</keyword>
<dbReference type="PANTHER" id="PTHR43434">
    <property type="entry name" value="PHOSPHOGLYCOLATE PHOSPHATASE"/>
    <property type="match status" value="1"/>
</dbReference>
<dbReference type="eggNOG" id="COG0546">
    <property type="taxonomic scope" value="Bacteria"/>
</dbReference>
<dbReference type="Pfam" id="PF13419">
    <property type="entry name" value="HAD_2"/>
    <property type="match status" value="1"/>
</dbReference>
<name>W4QQ22_HALA3</name>
<evidence type="ECO:0000313" key="4">
    <source>
        <dbReference type="Proteomes" id="UP000018896"/>
    </source>
</evidence>
<dbReference type="PANTHER" id="PTHR43434:SF13">
    <property type="entry name" value="PHOSPHOGLYCOLATE PHOSPHATASE"/>
    <property type="match status" value="1"/>
</dbReference>
<dbReference type="InterPro" id="IPR023214">
    <property type="entry name" value="HAD_sf"/>
</dbReference>
<dbReference type="AlphaFoldDB" id="W4QQ22"/>
<dbReference type="EMBL" id="BAUV01000005">
    <property type="protein sequence ID" value="GAE34007.1"/>
    <property type="molecule type" value="Genomic_DNA"/>
</dbReference>
<dbReference type="InterPro" id="IPR006439">
    <property type="entry name" value="HAD-SF_hydro_IA"/>
</dbReference>
<keyword evidence="4" id="KW-1185">Reference proteome</keyword>
<dbReference type="STRING" id="1236973.JCM9157_1037"/>
<evidence type="ECO:0000256" key="1">
    <source>
        <dbReference type="ARBA" id="ARBA00022801"/>
    </source>
</evidence>
<evidence type="ECO:0000256" key="2">
    <source>
        <dbReference type="ARBA" id="ARBA00022842"/>
    </source>
</evidence>
<accession>W4QQ22</accession>